<feature type="transmembrane region" description="Helical" evidence="1">
    <location>
        <begin position="273"/>
        <end position="295"/>
    </location>
</feature>
<feature type="transmembrane region" description="Helical" evidence="1">
    <location>
        <begin position="217"/>
        <end position="242"/>
    </location>
</feature>
<feature type="transmembrane region" description="Helical" evidence="1">
    <location>
        <begin position="174"/>
        <end position="196"/>
    </location>
</feature>
<evidence type="ECO:0000256" key="1">
    <source>
        <dbReference type="SAM" id="Phobius"/>
    </source>
</evidence>
<keyword evidence="3" id="KW-1185">Reference proteome</keyword>
<evidence type="ECO:0000313" key="2">
    <source>
        <dbReference type="EMBL" id="MBC8539036.1"/>
    </source>
</evidence>
<protein>
    <submittedName>
        <fullName evidence="2">Uncharacterized protein</fullName>
    </submittedName>
</protein>
<feature type="transmembrane region" description="Helical" evidence="1">
    <location>
        <begin position="12"/>
        <end position="31"/>
    </location>
</feature>
<dbReference type="AlphaFoldDB" id="A0A926DJL1"/>
<evidence type="ECO:0000313" key="3">
    <source>
        <dbReference type="Proteomes" id="UP000617951"/>
    </source>
</evidence>
<gene>
    <name evidence="2" type="ORF">H8693_08820</name>
</gene>
<reference evidence="2" key="1">
    <citation type="submission" date="2020-08" db="EMBL/GenBank/DDBJ databases">
        <title>Genome public.</title>
        <authorList>
            <person name="Liu C."/>
            <person name="Sun Q."/>
        </authorList>
    </citation>
    <scope>NUCLEOTIDE SEQUENCE</scope>
    <source>
        <strain evidence="2">NSJ-63</strain>
    </source>
</reference>
<comment type="caution">
    <text evidence="2">The sequence shown here is derived from an EMBL/GenBank/DDBJ whole genome shotgun (WGS) entry which is preliminary data.</text>
</comment>
<name>A0A926DJL1_9FIRM</name>
<keyword evidence="1" id="KW-0812">Transmembrane</keyword>
<feature type="transmembrane region" description="Helical" evidence="1">
    <location>
        <begin position="345"/>
        <end position="362"/>
    </location>
</feature>
<dbReference type="Proteomes" id="UP000617951">
    <property type="component" value="Unassembled WGS sequence"/>
</dbReference>
<keyword evidence="1" id="KW-1133">Transmembrane helix</keyword>
<proteinExistence type="predicted"/>
<organism evidence="2 3">
    <name type="scientific">Guopingia tenuis</name>
    <dbReference type="NCBI Taxonomy" id="2763656"/>
    <lineage>
        <taxon>Bacteria</taxon>
        <taxon>Bacillati</taxon>
        <taxon>Bacillota</taxon>
        <taxon>Clostridia</taxon>
        <taxon>Christensenellales</taxon>
        <taxon>Christensenellaceae</taxon>
        <taxon>Guopingia</taxon>
    </lineage>
</organism>
<keyword evidence="1" id="KW-0472">Membrane</keyword>
<accession>A0A926DJL1</accession>
<dbReference type="RefSeq" id="WP_249280665.1">
    <property type="nucleotide sequence ID" value="NZ_JACRSS010000004.1"/>
</dbReference>
<feature type="transmembrane region" description="Helical" evidence="1">
    <location>
        <begin position="302"/>
        <end position="325"/>
    </location>
</feature>
<dbReference type="EMBL" id="JACRSS010000004">
    <property type="protein sequence ID" value="MBC8539036.1"/>
    <property type="molecule type" value="Genomic_DNA"/>
</dbReference>
<sequence length="373" mass="41907">MRVFGWELKKMADFRILGILTVAGLLLYLMFMEFYTVFGGYPNGHPLEEYNNTAIQWVKTYGNTMEPGEYEQAKVEMDDLLMEADAFIASHPAFAAAGIQSYAQFIEKYDRWAGENSSEEDARFWAAESLLFGEESGWLGYRIQALEFCLGAYELDPAHPDILSDELLEAGYHYFAYGTGLLILGVFLVTAPFAVRDSMNRMRPIQWSGRMGRRMEGLRFLACLAGAVLLAMIGLWIFAAIFSQNGVRVFWNSRLDSFLTGLDAVFPMTYGQYFLSNMGLSLLLAAGACPLFFCLSQASEHYIAMLLKGVPVLIVYEALSAAVMFQAFYRENTAYRLFRIPGAEWLAAGLLLAAGLAALLILQMRMRKKDLLD</sequence>